<accession>A0AAW2EDJ7</accession>
<organism evidence="1 2">
    <name type="scientific">Cardiocondyla obscurior</name>
    <dbReference type="NCBI Taxonomy" id="286306"/>
    <lineage>
        <taxon>Eukaryota</taxon>
        <taxon>Metazoa</taxon>
        <taxon>Ecdysozoa</taxon>
        <taxon>Arthropoda</taxon>
        <taxon>Hexapoda</taxon>
        <taxon>Insecta</taxon>
        <taxon>Pterygota</taxon>
        <taxon>Neoptera</taxon>
        <taxon>Endopterygota</taxon>
        <taxon>Hymenoptera</taxon>
        <taxon>Apocrita</taxon>
        <taxon>Aculeata</taxon>
        <taxon>Formicoidea</taxon>
        <taxon>Formicidae</taxon>
        <taxon>Myrmicinae</taxon>
        <taxon>Cardiocondyla</taxon>
    </lineage>
</organism>
<dbReference type="Proteomes" id="UP001430953">
    <property type="component" value="Unassembled WGS sequence"/>
</dbReference>
<evidence type="ECO:0000313" key="2">
    <source>
        <dbReference type="Proteomes" id="UP001430953"/>
    </source>
</evidence>
<dbReference type="AlphaFoldDB" id="A0AAW2EDJ7"/>
<keyword evidence="2" id="KW-1185">Reference proteome</keyword>
<comment type="caution">
    <text evidence="1">The sequence shown here is derived from an EMBL/GenBank/DDBJ whole genome shotgun (WGS) entry which is preliminary data.</text>
</comment>
<dbReference type="EMBL" id="JADYXP020000026">
    <property type="protein sequence ID" value="KAL0100444.1"/>
    <property type="molecule type" value="Genomic_DNA"/>
</dbReference>
<sequence>MMIRRINSVIYYLLEKTTASARPIGKVLSAKSYVFSCSVTLRRIVITLPSNQPLVASGATNTTDRAGLRPSRIFRHAYRESCYACWKLMTLSS</sequence>
<gene>
    <name evidence="1" type="ORF">PUN28_019646</name>
</gene>
<evidence type="ECO:0000313" key="1">
    <source>
        <dbReference type="EMBL" id="KAL0100444.1"/>
    </source>
</evidence>
<name>A0AAW2EDJ7_9HYME</name>
<reference evidence="1 2" key="1">
    <citation type="submission" date="2023-03" db="EMBL/GenBank/DDBJ databases">
        <title>High recombination rates correlate with genetic variation in Cardiocondyla obscurior ants.</title>
        <authorList>
            <person name="Errbii M."/>
        </authorList>
    </citation>
    <scope>NUCLEOTIDE SEQUENCE [LARGE SCALE GENOMIC DNA]</scope>
    <source>
        <strain evidence="1">Alpha-2009</strain>
        <tissue evidence="1">Whole body</tissue>
    </source>
</reference>
<protein>
    <submittedName>
        <fullName evidence="1">Uncharacterized protein</fullName>
    </submittedName>
</protein>
<proteinExistence type="predicted"/>